<accession>A0AAD9CAX3</accession>
<proteinExistence type="predicted"/>
<dbReference type="AlphaFoldDB" id="A0AAD9CAX3"/>
<comment type="caution">
    <text evidence="2">The sequence shown here is derived from an EMBL/GenBank/DDBJ whole genome shotgun (WGS) entry which is preliminary data.</text>
</comment>
<feature type="compositionally biased region" description="Acidic residues" evidence="1">
    <location>
        <begin position="97"/>
        <end position="118"/>
    </location>
</feature>
<dbReference type="EMBL" id="JASDAP010000008">
    <property type="protein sequence ID" value="KAK1898318.1"/>
    <property type="molecule type" value="Genomic_DNA"/>
</dbReference>
<evidence type="ECO:0000313" key="2">
    <source>
        <dbReference type="EMBL" id="KAK1898318.1"/>
    </source>
</evidence>
<organism evidence="2 3">
    <name type="scientific">Dissostichus eleginoides</name>
    <name type="common">Patagonian toothfish</name>
    <name type="synonym">Dissostichus amissus</name>
    <dbReference type="NCBI Taxonomy" id="100907"/>
    <lineage>
        <taxon>Eukaryota</taxon>
        <taxon>Metazoa</taxon>
        <taxon>Chordata</taxon>
        <taxon>Craniata</taxon>
        <taxon>Vertebrata</taxon>
        <taxon>Euteleostomi</taxon>
        <taxon>Actinopterygii</taxon>
        <taxon>Neopterygii</taxon>
        <taxon>Teleostei</taxon>
        <taxon>Neoteleostei</taxon>
        <taxon>Acanthomorphata</taxon>
        <taxon>Eupercaria</taxon>
        <taxon>Perciformes</taxon>
        <taxon>Notothenioidei</taxon>
        <taxon>Nototheniidae</taxon>
        <taxon>Dissostichus</taxon>
    </lineage>
</organism>
<protein>
    <submittedName>
        <fullName evidence="2">Basement membrane-specific heparan sulfate proteoglycan core protein</fullName>
    </submittedName>
</protein>
<keyword evidence="3" id="KW-1185">Reference proteome</keyword>
<feature type="compositionally biased region" description="Polar residues" evidence="1">
    <location>
        <begin position="126"/>
        <end position="138"/>
    </location>
</feature>
<dbReference type="Proteomes" id="UP001228049">
    <property type="component" value="Unassembled WGS sequence"/>
</dbReference>
<reference evidence="2" key="1">
    <citation type="submission" date="2023-04" db="EMBL/GenBank/DDBJ databases">
        <title>Chromosome-level genome of Chaenocephalus aceratus.</title>
        <authorList>
            <person name="Park H."/>
        </authorList>
    </citation>
    <scope>NUCLEOTIDE SEQUENCE</scope>
    <source>
        <strain evidence="2">DE</strain>
        <tissue evidence="2">Muscle</tissue>
    </source>
</reference>
<gene>
    <name evidence="2" type="ORF">KUDE01_017842</name>
</gene>
<sequence length="138" mass="14548">MPCSTGGELAPLKVLLGLEPSTLWIPPSSQSQWSVCGKRFDPIEARTVGSDEKNLASQRFALGTVDVTQASKVWGEVPLPEDLEGATTLKVSHSLMDDDEDFAADEASGDLPSGEDDGSTPWPPVSESTSKGSGNLKC</sequence>
<feature type="region of interest" description="Disordered" evidence="1">
    <location>
        <begin position="94"/>
        <end position="138"/>
    </location>
</feature>
<name>A0AAD9CAX3_DISEL</name>
<evidence type="ECO:0000313" key="3">
    <source>
        <dbReference type="Proteomes" id="UP001228049"/>
    </source>
</evidence>
<evidence type="ECO:0000256" key="1">
    <source>
        <dbReference type="SAM" id="MobiDB-lite"/>
    </source>
</evidence>